<organism evidence="1 2">
    <name type="scientific">Lactuca virosa</name>
    <dbReference type="NCBI Taxonomy" id="75947"/>
    <lineage>
        <taxon>Eukaryota</taxon>
        <taxon>Viridiplantae</taxon>
        <taxon>Streptophyta</taxon>
        <taxon>Embryophyta</taxon>
        <taxon>Tracheophyta</taxon>
        <taxon>Spermatophyta</taxon>
        <taxon>Magnoliopsida</taxon>
        <taxon>eudicotyledons</taxon>
        <taxon>Gunneridae</taxon>
        <taxon>Pentapetalae</taxon>
        <taxon>asterids</taxon>
        <taxon>campanulids</taxon>
        <taxon>Asterales</taxon>
        <taxon>Asteraceae</taxon>
        <taxon>Cichorioideae</taxon>
        <taxon>Cichorieae</taxon>
        <taxon>Lactucinae</taxon>
        <taxon>Lactuca</taxon>
    </lineage>
</organism>
<dbReference type="EMBL" id="CAKMRJ010005745">
    <property type="protein sequence ID" value="CAH1453256.1"/>
    <property type="molecule type" value="Genomic_DNA"/>
</dbReference>
<sequence length="118" mass="13887">MKQAERLAFHSKSFDYEIQILHDDAKARHALFMKKANEMKESLGVKVAEIKSVMIEKVKNMEENYKDLHGKVDVLAVEITRLVEFNTKYPKQFQAKLEKDTMVFEKLEEFMFGIKETL</sequence>
<protein>
    <submittedName>
        <fullName evidence="1">Uncharacterized protein</fullName>
    </submittedName>
</protein>
<evidence type="ECO:0000313" key="2">
    <source>
        <dbReference type="Proteomes" id="UP001157418"/>
    </source>
</evidence>
<keyword evidence="2" id="KW-1185">Reference proteome</keyword>
<dbReference type="AlphaFoldDB" id="A0AAU9PSQ1"/>
<name>A0AAU9PSQ1_9ASTR</name>
<gene>
    <name evidence="1" type="ORF">LVIROSA_LOCUS38513</name>
</gene>
<comment type="caution">
    <text evidence="1">The sequence shown here is derived from an EMBL/GenBank/DDBJ whole genome shotgun (WGS) entry which is preliminary data.</text>
</comment>
<dbReference type="Proteomes" id="UP001157418">
    <property type="component" value="Unassembled WGS sequence"/>
</dbReference>
<proteinExistence type="predicted"/>
<accession>A0AAU9PSQ1</accession>
<evidence type="ECO:0000313" key="1">
    <source>
        <dbReference type="EMBL" id="CAH1453256.1"/>
    </source>
</evidence>
<reference evidence="1 2" key="1">
    <citation type="submission" date="2022-01" db="EMBL/GenBank/DDBJ databases">
        <authorList>
            <person name="Xiong W."/>
            <person name="Schranz E."/>
        </authorList>
    </citation>
    <scope>NUCLEOTIDE SEQUENCE [LARGE SCALE GENOMIC DNA]</scope>
</reference>